<reference evidence="2 3" key="1">
    <citation type="submission" date="2017-04" db="EMBL/GenBank/DDBJ databases">
        <authorList>
            <person name="Afonso C.L."/>
            <person name="Miller P.J."/>
            <person name="Scott M.A."/>
            <person name="Spackman E."/>
            <person name="Goraichik I."/>
            <person name="Dimitrov K.M."/>
            <person name="Suarez D.L."/>
            <person name="Swayne D.E."/>
        </authorList>
    </citation>
    <scope>NUCLEOTIDE SEQUENCE [LARGE SCALE GENOMIC DNA]</scope>
    <source>
        <strain evidence="2 3">VK13</strain>
    </source>
</reference>
<feature type="domain" description="Calcineurin-like phosphoesterase" evidence="1">
    <location>
        <begin position="118"/>
        <end position="365"/>
    </location>
</feature>
<dbReference type="OrthoDB" id="9763403at2"/>
<evidence type="ECO:0000259" key="1">
    <source>
        <dbReference type="Pfam" id="PF00149"/>
    </source>
</evidence>
<dbReference type="AlphaFoldDB" id="A0A1W1YJA4"/>
<dbReference type="EMBL" id="FWXJ01000003">
    <property type="protein sequence ID" value="SMC36206.1"/>
    <property type="molecule type" value="Genomic_DNA"/>
</dbReference>
<accession>A0A1W1YJA4</accession>
<dbReference type="GO" id="GO:0016787">
    <property type="term" value="F:hydrolase activity"/>
    <property type="evidence" value="ECO:0007669"/>
    <property type="project" value="InterPro"/>
</dbReference>
<gene>
    <name evidence="2" type="ORF">SAMN06296008_103109</name>
</gene>
<dbReference type="RefSeq" id="WP_159460801.1">
    <property type="nucleotide sequence ID" value="NZ_FWXJ01000003.1"/>
</dbReference>
<sequence>MKKLILFGVLLGSFFSLNFVYSAPITEYLQPYLVVGDNQFILRAISNSSTCPSVQWDSQPPEIMKVRVNEGKIPARNKSELIDADFPILTCELVWPKGVKEGKINQQVFKLPPSEIKKIVVVGDTGCRLKAAEKFYQDCNDQVKWPLAKVMAQAAMKNPDLVIHVGDLHYRESPCPESLGGCKDSPWGYGYDAWKADFFDPAKPLLEKAAWVYVRGNHEVCSRAGQGWHRFIDTNSWDEKRSCNNPANDGHGDYSEPFSVSLGKAAQFIVFDSSKNGAKQITEKDESFLIYLNQFKKIEQLAVNKRFNIFGSHHPLNILLPAKKKDSESEYQLYPTGFTNLLASLNGEELLKSPINLTIHGHNHIFEAITYEMNRPAEIVSGNSGSSLEELNIPEIALSEVQKKLLKIKEFASYQNFGFGTLERQDDNGEQWLFTEFDINGKSLLKCNVSGRTVICK</sequence>
<keyword evidence="3" id="KW-1185">Reference proteome</keyword>
<evidence type="ECO:0000313" key="3">
    <source>
        <dbReference type="Proteomes" id="UP000192708"/>
    </source>
</evidence>
<protein>
    <submittedName>
        <fullName evidence="2">Calcineurin-like phosphoesterase</fullName>
    </submittedName>
</protein>
<evidence type="ECO:0000313" key="2">
    <source>
        <dbReference type="EMBL" id="SMC36206.1"/>
    </source>
</evidence>
<dbReference type="STRING" id="1938817.SAMN06296008_103109"/>
<proteinExistence type="predicted"/>
<dbReference type="SUPFAM" id="SSF56300">
    <property type="entry name" value="Metallo-dependent phosphatases"/>
    <property type="match status" value="1"/>
</dbReference>
<dbReference type="Gene3D" id="3.60.21.10">
    <property type="match status" value="1"/>
</dbReference>
<name>A0A1W1YJA4_9BURK</name>
<dbReference type="CDD" id="cd00838">
    <property type="entry name" value="MPP_superfamily"/>
    <property type="match status" value="1"/>
</dbReference>
<dbReference type="Proteomes" id="UP000192708">
    <property type="component" value="Unassembled WGS sequence"/>
</dbReference>
<dbReference type="InterPro" id="IPR029052">
    <property type="entry name" value="Metallo-depent_PP-like"/>
</dbReference>
<dbReference type="InterPro" id="IPR004843">
    <property type="entry name" value="Calcineurin-like_PHP"/>
</dbReference>
<organism evidence="2 3">
    <name type="scientific">Polynucleobacter kasalickyi</name>
    <dbReference type="NCBI Taxonomy" id="1938817"/>
    <lineage>
        <taxon>Bacteria</taxon>
        <taxon>Pseudomonadati</taxon>
        <taxon>Pseudomonadota</taxon>
        <taxon>Betaproteobacteria</taxon>
        <taxon>Burkholderiales</taxon>
        <taxon>Burkholderiaceae</taxon>
        <taxon>Polynucleobacter</taxon>
    </lineage>
</organism>
<dbReference type="Pfam" id="PF00149">
    <property type="entry name" value="Metallophos"/>
    <property type="match status" value="1"/>
</dbReference>